<gene>
    <name evidence="3" type="ORF">ACHAWO_002426</name>
</gene>
<organism evidence="3 4">
    <name type="scientific">Cyclotella atomus</name>
    <dbReference type="NCBI Taxonomy" id="382360"/>
    <lineage>
        <taxon>Eukaryota</taxon>
        <taxon>Sar</taxon>
        <taxon>Stramenopiles</taxon>
        <taxon>Ochrophyta</taxon>
        <taxon>Bacillariophyta</taxon>
        <taxon>Coscinodiscophyceae</taxon>
        <taxon>Thalassiosirophycidae</taxon>
        <taxon>Stephanodiscales</taxon>
        <taxon>Stephanodiscaceae</taxon>
        <taxon>Cyclotella</taxon>
    </lineage>
</organism>
<feature type="domain" description="DUF6816" evidence="2">
    <location>
        <begin position="82"/>
        <end position="306"/>
    </location>
</feature>
<keyword evidence="4" id="KW-1185">Reference proteome</keyword>
<keyword evidence="1" id="KW-0732">Signal</keyword>
<name>A0ABD3PFA4_9STRA</name>
<dbReference type="InterPro" id="IPR049213">
    <property type="entry name" value="DUF6816"/>
</dbReference>
<protein>
    <recommendedName>
        <fullName evidence="2">DUF6816 domain-containing protein</fullName>
    </recommendedName>
</protein>
<feature type="signal peptide" evidence="1">
    <location>
        <begin position="1"/>
        <end position="18"/>
    </location>
</feature>
<dbReference type="AlphaFoldDB" id="A0ABD3PFA4"/>
<evidence type="ECO:0000256" key="1">
    <source>
        <dbReference type="SAM" id="SignalP"/>
    </source>
</evidence>
<accession>A0ABD3PFA4</accession>
<comment type="caution">
    <text evidence="3">The sequence shown here is derived from an EMBL/GenBank/DDBJ whole genome shotgun (WGS) entry which is preliminary data.</text>
</comment>
<proteinExistence type="predicted"/>
<evidence type="ECO:0000313" key="3">
    <source>
        <dbReference type="EMBL" id="KAL3786790.1"/>
    </source>
</evidence>
<sequence>MVLLIALLAAIFAHQASSLTLHSNDQLISRRQFAFHMPASAAITATVLTREQPADAATAIANRFESDILTAPSITAGTKYTGHENLYFPDWLEGEWDAVQTLVSTKAPLGLEFIGGPQGSLEVAKASMEEQNKRLNEPVILKLKFIKTKFGVAEDRLYNLRSRLDSFAGKSVVASVEYADVRESNRASVLSAGGTDIDPLTTTVVYFKGPAAQKTFVISHGQEMDADSYWGYEVDRSIFALTNANTAPPVTSDTEVLYSFKRVGDDRIEGRLRLAGYLNPQSDKLYFDAKNRAVSLSDYSLTLRRIN</sequence>
<reference evidence="3 4" key="1">
    <citation type="submission" date="2024-10" db="EMBL/GenBank/DDBJ databases">
        <title>Updated reference genomes for cyclostephanoid diatoms.</title>
        <authorList>
            <person name="Roberts W.R."/>
            <person name="Alverson A.J."/>
        </authorList>
    </citation>
    <scope>NUCLEOTIDE SEQUENCE [LARGE SCALE GENOMIC DNA]</scope>
    <source>
        <strain evidence="3 4">AJA010-31</strain>
    </source>
</reference>
<dbReference type="Proteomes" id="UP001530400">
    <property type="component" value="Unassembled WGS sequence"/>
</dbReference>
<evidence type="ECO:0000313" key="4">
    <source>
        <dbReference type="Proteomes" id="UP001530400"/>
    </source>
</evidence>
<dbReference type="Pfam" id="PF20670">
    <property type="entry name" value="DUF6816"/>
    <property type="match status" value="1"/>
</dbReference>
<evidence type="ECO:0000259" key="2">
    <source>
        <dbReference type="Pfam" id="PF20670"/>
    </source>
</evidence>
<dbReference type="EMBL" id="JALLPJ020000636">
    <property type="protein sequence ID" value="KAL3786790.1"/>
    <property type="molecule type" value="Genomic_DNA"/>
</dbReference>
<feature type="chain" id="PRO_5044767948" description="DUF6816 domain-containing protein" evidence="1">
    <location>
        <begin position="19"/>
        <end position="307"/>
    </location>
</feature>